<proteinExistence type="inferred from homology"/>
<dbReference type="InterPro" id="IPR001128">
    <property type="entry name" value="Cyt_P450"/>
</dbReference>
<dbReference type="InterPro" id="IPR002401">
    <property type="entry name" value="Cyt_P450_E_grp-I"/>
</dbReference>
<comment type="cofactor">
    <cofactor evidence="1 7">
        <name>heme</name>
        <dbReference type="ChEBI" id="CHEBI:30413"/>
    </cofactor>
</comment>
<dbReference type="InterPro" id="IPR017972">
    <property type="entry name" value="Cyt_P450_CS"/>
</dbReference>
<keyword evidence="6 8" id="KW-0503">Monooxygenase</keyword>
<comment type="similarity">
    <text evidence="2 8">Belongs to the cytochrome P450 family.</text>
</comment>
<dbReference type="Gene3D" id="1.10.630.10">
    <property type="entry name" value="Cytochrome P450"/>
    <property type="match status" value="1"/>
</dbReference>
<name>A0A559MLZ5_9HELO</name>
<dbReference type="GO" id="GO:0016705">
    <property type="term" value="F:oxidoreductase activity, acting on paired donors, with incorporation or reduction of molecular oxygen"/>
    <property type="evidence" value="ECO:0007669"/>
    <property type="project" value="InterPro"/>
</dbReference>
<accession>A0A559MLZ5</accession>
<evidence type="ECO:0000313" key="10">
    <source>
        <dbReference type="EMBL" id="TVY93975.1"/>
    </source>
</evidence>
<dbReference type="EMBL" id="QGML01000057">
    <property type="protein sequence ID" value="TVY93975.1"/>
    <property type="molecule type" value="Genomic_DNA"/>
</dbReference>
<evidence type="ECO:0000313" key="11">
    <source>
        <dbReference type="Proteomes" id="UP000315522"/>
    </source>
</evidence>
<dbReference type="PRINTS" id="PR00463">
    <property type="entry name" value="EP450I"/>
</dbReference>
<evidence type="ECO:0000256" key="4">
    <source>
        <dbReference type="ARBA" id="ARBA00023002"/>
    </source>
</evidence>
<dbReference type="PROSITE" id="PS00086">
    <property type="entry name" value="CYTOCHROME_P450"/>
    <property type="match status" value="1"/>
</dbReference>
<keyword evidence="9" id="KW-0472">Membrane</keyword>
<dbReference type="Proteomes" id="UP000315522">
    <property type="component" value="Unassembled WGS sequence"/>
</dbReference>
<evidence type="ECO:0000256" key="8">
    <source>
        <dbReference type="RuleBase" id="RU000461"/>
    </source>
</evidence>
<dbReference type="InterPro" id="IPR036396">
    <property type="entry name" value="Cyt_P450_sf"/>
</dbReference>
<protein>
    <submittedName>
        <fullName evidence="10">Cytochrome P450</fullName>
    </submittedName>
</protein>
<keyword evidence="9" id="KW-0812">Transmembrane</keyword>
<keyword evidence="7 8" id="KW-0349">Heme</keyword>
<dbReference type="InterPro" id="IPR047146">
    <property type="entry name" value="Cyt_P450_E_CYP52_fungi"/>
</dbReference>
<reference evidence="10 11" key="1">
    <citation type="submission" date="2018-05" db="EMBL/GenBank/DDBJ databases">
        <title>Genome sequencing and assembly of the regulated plant pathogen Lachnellula willkommii and related sister species for the development of diagnostic species identification markers.</title>
        <authorList>
            <person name="Giroux E."/>
            <person name="Bilodeau G."/>
        </authorList>
    </citation>
    <scope>NUCLEOTIDE SEQUENCE [LARGE SCALE GENOMIC DNA]</scope>
    <source>
        <strain evidence="10 11">CBS 172.35</strain>
    </source>
</reference>
<evidence type="ECO:0000256" key="2">
    <source>
        <dbReference type="ARBA" id="ARBA00010617"/>
    </source>
</evidence>
<dbReference type="PANTHER" id="PTHR24287:SF5">
    <property type="entry name" value="P450, PUTATIVE (EUROFUNG)-RELATED"/>
    <property type="match status" value="1"/>
</dbReference>
<keyword evidence="4 8" id="KW-0560">Oxidoreductase</keyword>
<keyword evidence="3 7" id="KW-0479">Metal-binding</keyword>
<keyword evidence="5 7" id="KW-0408">Iron</keyword>
<sequence length="523" mass="59123">MAIGNIWEEMPSMASISQEKKSILLVLVPCLVVFIVISSFVKSVSRKRQIRALGGFAPRVQSWAPFELDLLVIATKHLINNTFFEWTHKLLTRPGHTIEFNIFGRRILFTDAAENIKTIMATNFSVWPKGHHMHAIWEVALGDSIFTTDGEEWLASKALLRPYVAKARPNDLEETEIDFQELKKHLIKPEAHDVYDLADRYQLDIVTRIFLGHSAGSLPATKQEFRIAMEKVFDWNTKRILLGPFGTKVPMSIVAAGPLKIVNEYVASFVDRVKAMSASDIDAIPESEQNLVHGLIKQGKDPKSIRDQLLAVLTAAKDPSAISIGWNLFELARNPKVAAKLQEEILAVVGSYSTPPTAAQLNEMTYAKCIMRESLRVYASLGYNIRTCSADTTLPVGGGANGQEPVGVLANTQCVYSTLGLQRRKDVWGEDAESWRPERWLNYKPNTWDYIPFNHGPRVCMGRNFGQQQILYVLVRIYQEFGRIELVSPKEQQIRVELNTKMAHKCMCKFHPRQESEMEKVVL</sequence>
<keyword evidence="11" id="KW-1185">Reference proteome</keyword>
<evidence type="ECO:0000256" key="5">
    <source>
        <dbReference type="ARBA" id="ARBA00023004"/>
    </source>
</evidence>
<evidence type="ECO:0000256" key="7">
    <source>
        <dbReference type="PIRSR" id="PIRSR602401-1"/>
    </source>
</evidence>
<dbReference type="AlphaFoldDB" id="A0A559MLZ5"/>
<dbReference type="SUPFAM" id="SSF48264">
    <property type="entry name" value="Cytochrome P450"/>
    <property type="match status" value="1"/>
</dbReference>
<keyword evidence="9" id="KW-1133">Transmembrane helix</keyword>
<gene>
    <name evidence="10" type="primary">CYP52A4</name>
    <name evidence="10" type="ORF">LAWI1_G000792</name>
</gene>
<dbReference type="GO" id="GO:0020037">
    <property type="term" value="F:heme binding"/>
    <property type="evidence" value="ECO:0007669"/>
    <property type="project" value="InterPro"/>
</dbReference>
<dbReference type="PANTHER" id="PTHR24287">
    <property type="entry name" value="P450, PUTATIVE (EUROFUNG)-RELATED"/>
    <property type="match status" value="1"/>
</dbReference>
<evidence type="ECO:0000256" key="3">
    <source>
        <dbReference type="ARBA" id="ARBA00022723"/>
    </source>
</evidence>
<organism evidence="10 11">
    <name type="scientific">Lachnellula willkommii</name>
    <dbReference type="NCBI Taxonomy" id="215461"/>
    <lineage>
        <taxon>Eukaryota</taxon>
        <taxon>Fungi</taxon>
        <taxon>Dikarya</taxon>
        <taxon>Ascomycota</taxon>
        <taxon>Pezizomycotina</taxon>
        <taxon>Leotiomycetes</taxon>
        <taxon>Helotiales</taxon>
        <taxon>Lachnaceae</taxon>
        <taxon>Lachnellula</taxon>
    </lineage>
</organism>
<comment type="caution">
    <text evidence="10">The sequence shown here is derived from an EMBL/GenBank/DDBJ whole genome shotgun (WGS) entry which is preliminary data.</text>
</comment>
<dbReference type="GO" id="GO:0004497">
    <property type="term" value="F:monooxygenase activity"/>
    <property type="evidence" value="ECO:0007669"/>
    <property type="project" value="UniProtKB-KW"/>
</dbReference>
<evidence type="ECO:0000256" key="1">
    <source>
        <dbReference type="ARBA" id="ARBA00001971"/>
    </source>
</evidence>
<dbReference type="PRINTS" id="PR00385">
    <property type="entry name" value="P450"/>
</dbReference>
<evidence type="ECO:0000256" key="6">
    <source>
        <dbReference type="ARBA" id="ARBA00023033"/>
    </source>
</evidence>
<dbReference type="Pfam" id="PF00067">
    <property type="entry name" value="p450"/>
    <property type="match status" value="1"/>
</dbReference>
<feature type="binding site" description="axial binding residue" evidence="7">
    <location>
        <position position="460"/>
    </location>
    <ligand>
        <name>heme</name>
        <dbReference type="ChEBI" id="CHEBI:30413"/>
    </ligand>
    <ligandPart>
        <name>Fe</name>
        <dbReference type="ChEBI" id="CHEBI:18248"/>
    </ligandPart>
</feature>
<evidence type="ECO:0000256" key="9">
    <source>
        <dbReference type="SAM" id="Phobius"/>
    </source>
</evidence>
<feature type="transmembrane region" description="Helical" evidence="9">
    <location>
        <begin position="22"/>
        <end position="41"/>
    </location>
</feature>
<dbReference type="GO" id="GO:0005506">
    <property type="term" value="F:iron ion binding"/>
    <property type="evidence" value="ECO:0007669"/>
    <property type="project" value="InterPro"/>
</dbReference>